<dbReference type="STRING" id="4565.A0A3B6FKM0"/>
<dbReference type="Gramene" id="TraesCS3B02G091600.1">
    <property type="protein sequence ID" value="TraesCS3B02G091600.1.cds1"/>
    <property type="gene ID" value="TraesCS3B02G091600"/>
</dbReference>
<dbReference type="SMART" id="SM00256">
    <property type="entry name" value="FBOX"/>
    <property type="match status" value="1"/>
</dbReference>
<dbReference type="PaxDb" id="4565-Traes_3B_3118BF294.1"/>
<dbReference type="PANTHER" id="PTHR31111">
    <property type="entry name" value="BNAA05G37150D PROTEIN-RELATED"/>
    <property type="match status" value="1"/>
</dbReference>
<dbReference type="SUPFAM" id="SSF81383">
    <property type="entry name" value="F-box domain"/>
    <property type="match status" value="1"/>
</dbReference>
<reference evidence="2" key="1">
    <citation type="submission" date="2018-08" db="EMBL/GenBank/DDBJ databases">
        <authorList>
            <person name="Rossello M."/>
        </authorList>
    </citation>
    <scope>NUCLEOTIDE SEQUENCE [LARGE SCALE GENOMIC DNA]</scope>
    <source>
        <strain evidence="2">cv. Chinese Spring</strain>
    </source>
</reference>
<dbReference type="NCBIfam" id="TIGR01640">
    <property type="entry name" value="F_box_assoc_1"/>
    <property type="match status" value="1"/>
</dbReference>
<protein>
    <recommendedName>
        <fullName evidence="1">F-box domain-containing protein</fullName>
    </recommendedName>
</protein>
<dbReference type="OrthoDB" id="674743at2759"/>
<dbReference type="Proteomes" id="UP000019116">
    <property type="component" value="Chromosome 3B"/>
</dbReference>
<gene>
    <name evidence="2" type="primary">LOC123064832</name>
</gene>
<feature type="domain" description="F-box" evidence="1">
    <location>
        <begin position="12"/>
        <end position="52"/>
    </location>
</feature>
<dbReference type="InterPro" id="IPR013187">
    <property type="entry name" value="F-box-assoc_dom_typ3"/>
</dbReference>
<organism evidence="2">
    <name type="scientific">Triticum aestivum</name>
    <name type="common">Wheat</name>
    <dbReference type="NCBI Taxonomy" id="4565"/>
    <lineage>
        <taxon>Eukaryota</taxon>
        <taxon>Viridiplantae</taxon>
        <taxon>Streptophyta</taxon>
        <taxon>Embryophyta</taxon>
        <taxon>Tracheophyta</taxon>
        <taxon>Spermatophyta</taxon>
        <taxon>Magnoliopsida</taxon>
        <taxon>Liliopsida</taxon>
        <taxon>Poales</taxon>
        <taxon>Poaceae</taxon>
        <taxon>BOP clade</taxon>
        <taxon>Pooideae</taxon>
        <taxon>Triticodae</taxon>
        <taxon>Triticeae</taxon>
        <taxon>Triticinae</taxon>
        <taxon>Triticum</taxon>
    </lineage>
</organism>
<dbReference type="RefSeq" id="XP_044344169.1">
    <property type="nucleotide sequence ID" value="XM_044488234.1"/>
</dbReference>
<dbReference type="Gramene" id="TraesNOR3B03G01589540.1">
    <property type="protein sequence ID" value="TraesNOR3B03G01589540.1.CDS1"/>
    <property type="gene ID" value="TraesNOR3B03G01589540"/>
</dbReference>
<evidence type="ECO:0000259" key="1">
    <source>
        <dbReference type="SMART" id="SM00256"/>
    </source>
</evidence>
<dbReference type="InterPro" id="IPR017451">
    <property type="entry name" value="F-box-assoc_interact_dom"/>
</dbReference>
<dbReference type="AlphaFoldDB" id="A0A3B6FKM0"/>
<keyword evidence="3" id="KW-1185">Reference proteome</keyword>
<dbReference type="GeneID" id="123064832"/>
<dbReference type="OMA" id="PCIRIRD"/>
<dbReference type="CDD" id="cd22157">
    <property type="entry name" value="F-box_AtFBW1-like"/>
    <property type="match status" value="1"/>
</dbReference>
<dbReference type="Gramene" id="TraesWEE_scaffold_007739_01G000200.1">
    <property type="protein sequence ID" value="TraesWEE_scaffold_007739_01G000200.1"/>
    <property type="gene ID" value="TraesWEE_scaffold_007739_01G000200"/>
</dbReference>
<sequence length="242" mass="26574">MTYGGDMDTVSSPYHAIFDILSRTPVKSVCRFRCVSKGWRDLISSPVFAAAHRSRHGPLLVDAGSFEEEEPVGGRDMRLMDMDGNVVRVIKGAGGYGMMCNTSLDDLICVNGPSCGGVNVVNPATGEVLVTCPQVDVVDRDAFPFAAIRYHTIFGFGHAVPSGEYKMVRVLDDDTCEILTLGDDDRCWRKAHALPEVHPCSRRGSPVTIDGIMYFLVECNNHSLLCFDLESEQWKPDVLEGP</sequence>
<dbReference type="PANTHER" id="PTHR31111:SF136">
    <property type="entry name" value="F-BOX ASSOCIATED DOMAIN-CONTAINING PROTEIN"/>
    <property type="match status" value="1"/>
</dbReference>
<dbReference type="SUPFAM" id="SSF50965">
    <property type="entry name" value="Galactose oxidase, central domain"/>
    <property type="match status" value="1"/>
</dbReference>
<dbReference type="EnsemblPlants" id="TraesCS3B02G091600.1">
    <property type="protein sequence ID" value="TraesCS3B02G091600.1.cds1"/>
    <property type="gene ID" value="TraesCS3B02G091600"/>
</dbReference>
<dbReference type="InterPro" id="IPR001810">
    <property type="entry name" value="F-box_dom"/>
</dbReference>
<dbReference type="Gramene" id="TraesJUL3B03G01579930.1">
    <property type="protein sequence ID" value="TraesJUL3B03G01579930.1.CDS1"/>
    <property type="gene ID" value="TraesJUL3B03G01579930"/>
</dbReference>
<dbReference type="Pfam" id="PF00646">
    <property type="entry name" value="F-box"/>
    <property type="match status" value="1"/>
</dbReference>
<dbReference type="InterPro" id="IPR036047">
    <property type="entry name" value="F-box-like_dom_sf"/>
</dbReference>
<dbReference type="Gene3D" id="1.20.1280.50">
    <property type="match status" value="1"/>
</dbReference>
<evidence type="ECO:0000313" key="3">
    <source>
        <dbReference type="Proteomes" id="UP000019116"/>
    </source>
</evidence>
<proteinExistence type="predicted"/>
<evidence type="ECO:0000313" key="2">
    <source>
        <dbReference type="EnsemblPlants" id="TraesCS3B02G091600.1.cds1"/>
    </source>
</evidence>
<dbReference type="Pfam" id="PF08268">
    <property type="entry name" value="FBA_3"/>
    <property type="match status" value="1"/>
</dbReference>
<name>A0A3B6FKM0_WHEAT</name>
<reference evidence="2" key="2">
    <citation type="submission" date="2018-10" db="UniProtKB">
        <authorList>
            <consortium name="EnsemblPlants"/>
        </authorList>
    </citation>
    <scope>IDENTIFICATION</scope>
</reference>
<accession>A0A3B6FKM0</accession>
<dbReference type="Gramene" id="TraesCS3B03G0213600.1">
    <property type="protein sequence ID" value="TraesCS3B03G0213600.1.CDS1"/>
    <property type="gene ID" value="TraesCS3B03G0213600"/>
</dbReference>
<dbReference type="InterPro" id="IPR011043">
    <property type="entry name" value="Gal_Oxase/kelch_b-propeller"/>
</dbReference>